<accession>A0ABT3FK98</accession>
<gene>
    <name evidence="2" type="ORF">OKA04_04520</name>
</gene>
<dbReference type="Proteomes" id="UP001207930">
    <property type="component" value="Unassembled WGS sequence"/>
</dbReference>
<protein>
    <submittedName>
        <fullName evidence="2">Uncharacterized protein</fullName>
    </submittedName>
</protein>
<proteinExistence type="predicted"/>
<name>A0ABT3FK98_9BACT</name>
<keyword evidence="3" id="KW-1185">Reference proteome</keyword>
<evidence type="ECO:0000256" key="1">
    <source>
        <dbReference type="SAM" id="MobiDB-lite"/>
    </source>
</evidence>
<comment type="caution">
    <text evidence="2">The sequence shown here is derived from an EMBL/GenBank/DDBJ whole genome shotgun (WGS) entry which is preliminary data.</text>
</comment>
<dbReference type="EMBL" id="JAPDDS010000002">
    <property type="protein sequence ID" value="MCW1883980.1"/>
    <property type="molecule type" value="Genomic_DNA"/>
</dbReference>
<evidence type="ECO:0000313" key="3">
    <source>
        <dbReference type="Proteomes" id="UP001207930"/>
    </source>
</evidence>
<evidence type="ECO:0000313" key="2">
    <source>
        <dbReference type="EMBL" id="MCW1883980.1"/>
    </source>
</evidence>
<organism evidence="2 3">
    <name type="scientific">Luteolibacter flavescens</name>
    <dbReference type="NCBI Taxonomy" id="1859460"/>
    <lineage>
        <taxon>Bacteria</taxon>
        <taxon>Pseudomonadati</taxon>
        <taxon>Verrucomicrobiota</taxon>
        <taxon>Verrucomicrobiia</taxon>
        <taxon>Verrucomicrobiales</taxon>
        <taxon>Verrucomicrobiaceae</taxon>
        <taxon>Luteolibacter</taxon>
    </lineage>
</organism>
<reference evidence="2 3" key="1">
    <citation type="submission" date="2022-10" db="EMBL/GenBank/DDBJ databases">
        <title>Luteolibacter flavescens strain MCCC 1K03193, whole genome shotgun sequencing project.</title>
        <authorList>
            <person name="Zhao G."/>
            <person name="Shen L."/>
        </authorList>
    </citation>
    <scope>NUCLEOTIDE SEQUENCE [LARGE SCALE GENOMIC DNA]</scope>
    <source>
        <strain evidence="2 3">MCCC 1K03193</strain>
    </source>
</reference>
<feature type="region of interest" description="Disordered" evidence="1">
    <location>
        <begin position="1"/>
        <end position="23"/>
    </location>
</feature>
<sequence>MSPDDHKTAPRCPLHRSPMRATGEVREDRHVFHCPVIIGRHQCSCEIERPPRAEPAIAAASGDVTDTEL</sequence>
<dbReference type="RefSeq" id="WP_264499939.1">
    <property type="nucleotide sequence ID" value="NZ_JAPDDS010000002.1"/>
</dbReference>